<protein>
    <recommendedName>
        <fullName evidence="5">Acyl-CoA thioesterase</fullName>
    </recommendedName>
</protein>
<dbReference type="AlphaFoldDB" id="E6V9L1"/>
<evidence type="ECO:0008006" key="5">
    <source>
        <dbReference type="Google" id="ProtNLM"/>
    </source>
</evidence>
<feature type="domain" description="Acyl-CoA thioesterase-like N-terminal HotDog" evidence="1">
    <location>
        <begin position="30"/>
        <end position="114"/>
    </location>
</feature>
<proteinExistence type="predicted"/>
<dbReference type="InterPro" id="IPR049449">
    <property type="entry name" value="TesB_ACOT8-like_N"/>
</dbReference>
<evidence type="ECO:0000313" key="3">
    <source>
        <dbReference type="EMBL" id="ADU35059.1"/>
    </source>
</evidence>
<dbReference type="HOGENOM" id="CLU_060311_0_0_4"/>
<dbReference type="InterPro" id="IPR042171">
    <property type="entry name" value="Acyl-CoA_hotdog"/>
</dbReference>
<dbReference type="Pfam" id="PF20789">
    <property type="entry name" value="4HBT_3C"/>
    <property type="match status" value="1"/>
</dbReference>
<reference evidence="3 4" key="2">
    <citation type="journal article" date="2013" name="Genome Announc.">
        <title>Genome of the Root-Associated Plant Growth-Promoting Bacterium Variovorax paradoxus Strain EPS.</title>
        <authorList>
            <person name="Han J.I."/>
            <person name="Spain J.C."/>
            <person name="Leadbetter J.R."/>
            <person name="Ovchinnikova G."/>
            <person name="Goodwin L.A."/>
            <person name="Han C.S."/>
            <person name="Woyke T."/>
            <person name="Davenport K.W."/>
            <person name="Orwin P.M."/>
        </authorList>
    </citation>
    <scope>NUCLEOTIDE SEQUENCE [LARGE SCALE GENOMIC DNA]</scope>
    <source>
        <strain evidence="3 4">EPS</strain>
    </source>
</reference>
<name>E6V9L1_VARPE</name>
<dbReference type="STRING" id="595537.Varpa_0841"/>
<dbReference type="RefSeq" id="WP_013539304.1">
    <property type="nucleotide sequence ID" value="NC_014931.1"/>
</dbReference>
<evidence type="ECO:0000259" key="2">
    <source>
        <dbReference type="Pfam" id="PF20789"/>
    </source>
</evidence>
<dbReference type="Pfam" id="PF13622">
    <property type="entry name" value="4HBT_3"/>
    <property type="match status" value="1"/>
</dbReference>
<dbReference type="SUPFAM" id="SSF54637">
    <property type="entry name" value="Thioesterase/thiol ester dehydrase-isomerase"/>
    <property type="match status" value="2"/>
</dbReference>
<dbReference type="EMBL" id="CP002417">
    <property type="protein sequence ID" value="ADU35059.1"/>
    <property type="molecule type" value="Genomic_DNA"/>
</dbReference>
<dbReference type="PANTHER" id="PTHR38110:SF1">
    <property type="entry name" value="THIOESTERASE DOMAIN-CONTAINING PROTEIN"/>
    <property type="match status" value="1"/>
</dbReference>
<dbReference type="InterPro" id="IPR049450">
    <property type="entry name" value="ACOT8-like_C"/>
</dbReference>
<dbReference type="KEGG" id="vpe:Varpa_0841"/>
<dbReference type="Proteomes" id="UP000008917">
    <property type="component" value="Chromosome"/>
</dbReference>
<dbReference type="OrthoDB" id="4370297at2"/>
<dbReference type="InterPro" id="IPR052389">
    <property type="entry name" value="Sec_Metab_Biosynth-Assoc"/>
</dbReference>
<dbReference type="PANTHER" id="PTHR38110">
    <property type="entry name" value="CHROMOSOME 23, WHOLE GENOME SHOTGUN SEQUENCE"/>
    <property type="match status" value="1"/>
</dbReference>
<sequence>MSSTQHPFDKALALHHSDIRVGHFTGMTSPDYWNMVGPFGGTTAALVLQSVMRHPDVLGTPIALTVNYAAALEAGAFDIQATAVRTNRSTQHWTVQITQAGASGAPNMTTTATVVTAARRDTWGESDMPMPEAPAPETVERMSIGPSGVAWINQYEMRPFSGGIPAKWDESRQHSETRIWLRDAQPRPLDFASLAAMSDMFYPRVWLRRAKHVPAGTVSITTYFHVGAAELAEVGTGYLLGRAAGQQFFNGFFDQTAHLWSEKGVLLATSNQIVYYKE</sequence>
<evidence type="ECO:0000259" key="1">
    <source>
        <dbReference type="Pfam" id="PF13622"/>
    </source>
</evidence>
<feature type="domain" description="Acyl-CoA thioesterase-like C-terminal" evidence="2">
    <location>
        <begin position="141"/>
        <end position="275"/>
    </location>
</feature>
<dbReference type="InterPro" id="IPR029069">
    <property type="entry name" value="HotDog_dom_sf"/>
</dbReference>
<gene>
    <name evidence="3" type="ordered locus">Varpa_0841</name>
</gene>
<reference evidence="4" key="1">
    <citation type="submission" date="2010-12" db="EMBL/GenBank/DDBJ databases">
        <title>Complete sequence of Variovorax paradoxus EPS.</title>
        <authorList>
            <consortium name="US DOE Joint Genome Institute"/>
            <person name="Lucas S."/>
            <person name="Copeland A."/>
            <person name="Lapidus A."/>
            <person name="Cheng J.-F."/>
            <person name="Goodwin L."/>
            <person name="Pitluck S."/>
            <person name="Teshima H."/>
            <person name="Detter J.C."/>
            <person name="Han C."/>
            <person name="Tapia R."/>
            <person name="Land M."/>
            <person name="Hauser L."/>
            <person name="Kyrpides N."/>
            <person name="Ivanova N."/>
            <person name="Ovchinnikova G."/>
            <person name="Orwin P."/>
            <person name="Han J.-I.G."/>
            <person name="Woyke T."/>
        </authorList>
    </citation>
    <scope>NUCLEOTIDE SEQUENCE [LARGE SCALE GENOMIC DNA]</scope>
    <source>
        <strain evidence="4">EPS</strain>
    </source>
</reference>
<organism evidence="3 4">
    <name type="scientific">Variovorax paradoxus (strain EPS)</name>
    <dbReference type="NCBI Taxonomy" id="595537"/>
    <lineage>
        <taxon>Bacteria</taxon>
        <taxon>Pseudomonadati</taxon>
        <taxon>Pseudomonadota</taxon>
        <taxon>Betaproteobacteria</taxon>
        <taxon>Burkholderiales</taxon>
        <taxon>Comamonadaceae</taxon>
        <taxon>Variovorax</taxon>
    </lineage>
</organism>
<dbReference type="Gene3D" id="2.40.160.210">
    <property type="entry name" value="Acyl-CoA thioesterase, double hotdog domain"/>
    <property type="match status" value="1"/>
</dbReference>
<evidence type="ECO:0000313" key="4">
    <source>
        <dbReference type="Proteomes" id="UP000008917"/>
    </source>
</evidence>
<dbReference type="eggNOG" id="COG1946">
    <property type="taxonomic scope" value="Bacteria"/>
</dbReference>
<accession>E6V9L1</accession>